<comment type="caution">
    <text evidence="10">The sequence shown here is derived from an EMBL/GenBank/DDBJ whole genome shotgun (WGS) entry which is preliminary data.</text>
</comment>
<dbReference type="EMBL" id="BEZZ01001223">
    <property type="protein sequence ID" value="GCC38654.1"/>
    <property type="molecule type" value="Genomic_DNA"/>
</dbReference>
<protein>
    <recommendedName>
        <fullName evidence="3">mannose-1-phosphate guanylyltransferase</fullName>
        <ecNumber evidence="3">2.7.7.13</ecNumber>
    </recommendedName>
</protein>
<dbReference type="FunFam" id="3.90.550.10:FF:000013">
    <property type="entry name" value="mannose-1-phosphate guanyltransferase beta"/>
    <property type="match status" value="1"/>
</dbReference>
<dbReference type="InterPro" id="IPR018357">
    <property type="entry name" value="Hexapep_transf_CS"/>
</dbReference>
<dbReference type="Gene3D" id="2.160.10.10">
    <property type="entry name" value="Hexapeptide repeat proteins"/>
    <property type="match status" value="1"/>
</dbReference>
<dbReference type="InterPro" id="IPR045233">
    <property type="entry name" value="GMPPB_N"/>
</dbReference>
<organism evidence="10 11">
    <name type="scientific">Chiloscyllium punctatum</name>
    <name type="common">Brownbanded bambooshark</name>
    <name type="synonym">Hemiscyllium punctatum</name>
    <dbReference type="NCBI Taxonomy" id="137246"/>
    <lineage>
        <taxon>Eukaryota</taxon>
        <taxon>Metazoa</taxon>
        <taxon>Chordata</taxon>
        <taxon>Craniata</taxon>
        <taxon>Vertebrata</taxon>
        <taxon>Chondrichthyes</taxon>
        <taxon>Elasmobranchii</taxon>
        <taxon>Galeomorphii</taxon>
        <taxon>Galeoidea</taxon>
        <taxon>Orectolobiformes</taxon>
        <taxon>Hemiscylliidae</taxon>
        <taxon>Chiloscyllium</taxon>
    </lineage>
</organism>
<dbReference type="AlphaFoldDB" id="A0A401T7R8"/>
<keyword evidence="6" id="KW-0547">Nucleotide-binding</keyword>
<dbReference type="PANTHER" id="PTHR22572">
    <property type="entry name" value="SUGAR-1-PHOSPHATE GUANYL TRANSFERASE"/>
    <property type="match status" value="1"/>
</dbReference>
<feature type="domain" description="Nucleotidyl transferase" evidence="8">
    <location>
        <begin position="67"/>
        <end position="297"/>
    </location>
</feature>
<dbReference type="GO" id="GO:0004475">
    <property type="term" value="F:mannose-1-phosphate guanylyltransferase (GTP) activity"/>
    <property type="evidence" value="ECO:0007669"/>
    <property type="project" value="UniProtKB-EC"/>
</dbReference>
<keyword evidence="7" id="KW-0342">GTP-binding</keyword>
<evidence type="ECO:0000259" key="8">
    <source>
        <dbReference type="Pfam" id="PF00483"/>
    </source>
</evidence>
<dbReference type="STRING" id="137246.A0A401T7R8"/>
<dbReference type="FunFam" id="2.160.10.10:FF:000018">
    <property type="entry name" value="Mannose-1-phosphate guanyltransferase beta"/>
    <property type="match status" value="1"/>
</dbReference>
<dbReference type="InterPro" id="IPR005835">
    <property type="entry name" value="NTP_transferase_dom"/>
</dbReference>
<reference evidence="10 11" key="1">
    <citation type="journal article" date="2018" name="Nat. Ecol. Evol.">
        <title>Shark genomes provide insights into elasmobranch evolution and the origin of vertebrates.</title>
        <authorList>
            <person name="Hara Y"/>
            <person name="Yamaguchi K"/>
            <person name="Onimaru K"/>
            <person name="Kadota M"/>
            <person name="Koyanagi M"/>
            <person name="Keeley SD"/>
            <person name="Tatsumi K"/>
            <person name="Tanaka K"/>
            <person name="Motone F"/>
            <person name="Kageyama Y"/>
            <person name="Nozu R"/>
            <person name="Adachi N"/>
            <person name="Nishimura O"/>
            <person name="Nakagawa R"/>
            <person name="Tanegashima C"/>
            <person name="Kiyatake I"/>
            <person name="Matsumoto R"/>
            <person name="Murakumo K"/>
            <person name="Nishida K"/>
            <person name="Terakita A"/>
            <person name="Kuratani S"/>
            <person name="Sato K"/>
            <person name="Hyodo S Kuraku.S."/>
        </authorList>
    </citation>
    <scope>NUCLEOTIDE SEQUENCE [LARGE SCALE GENOMIC DNA]</scope>
</reference>
<feature type="domain" description="Mannose-1-phosphate guanyltransferase C-terminal" evidence="9">
    <location>
        <begin position="315"/>
        <end position="424"/>
    </location>
</feature>
<evidence type="ECO:0000256" key="1">
    <source>
        <dbReference type="ARBA" id="ARBA00004823"/>
    </source>
</evidence>
<dbReference type="PROSITE" id="PS00101">
    <property type="entry name" value="HEXAPEP_TRANSFERASES"/>
    <property type="match status" value="1"/>
</dbReference>
<evidence type="ECO:0000256" key="6">
    <source>
        <dbReference type="ARBA" id="ARBA00022741"/>
    </source>
</evidence>
<keyword evidence="11" id="KW-1185">Reference proteome</keyword>
<evidence type="ECO:0000256" key="3">
    <source>
        <dbReference type="ARBA" id="ARBA00012387"/>
    </source>
</evidence>
<keyword evidence="5" id="KW-0548">Nucleotidyltransferase</keyword>
<proteinExistence type="inferred from homology"/>
<comment type="similarity">
    <text evidence="2">Belongs to the transferase hexapeptide repeat family.</text>
</comment>
<name>A0A401T7R8_CHIPU</name>
<dbReference type="GO" id="GO:0005525">
    <property type="term" value="F:GTP binding"/>
    <property type="evidence" value="ECO:0007669"/>
    <property type="project" value="UniProtKB-KW"/>
</dbReference>
<dbReference type="Proteomes" id="UP000287033">
    <property type="component" value="Unassembled WGS sequence"/>
</dbReference>
<dbReference type="Pfam" id="PF25087">
    <property type="entry name" value="GMPPB_C"/>
    <property type="match status" value="1"/>
</dbReference>
<dbReference type="UniPathway" id="UPA00126">
    <property type="reaction ID" value="UER00930"/>
</dbReference>
<comment type="pathway">
    <text evidence="1">Nucleotide-sugar biosynthesis; GDP-alpha-D-mannose biosynthesis; GDP-alpha-D-mannose from alpha-D-mannose 1-phosphate (GTP route): step 1/1.</text>
</comment>
<keyword evidence="4" id="KW-0808">Transferase</keyword>
<evidence type="ECO:0000256" key="7">
    <source>
        <dbReference type="ARBA" id="ARBA00023134"/>
    </source>
</evidence>
<dbReference type="GO" id="GO:0009298">
    <property type="term" value="P:GDP-mannose biosynthetic process"/>
    <property type="evidence" value="ECO:0007669"/>
    <property type="project" value="UniProtKB-UniPathway"/>
</dbReference>
<evidence type="ECO:0000259" key="9">
    <source>
        <dbReference type="Pfam" id="PF25087"/>
    </source>
</evidence>
<accession>A0A401T7R8</accession>
<dbReference type="InterPro" id="IPR050486">
    <property type="entry name" value="Mannose-1P_guanyltransferase"/>
</dbReference>
<gene>
    <name evidence="10" type="ORF">chiPu_0017169</name>
</gene>
<dbReference type="Pfam" id="PF00483">
    <property type="entry name" value="NTP_transferase"/>
    <property type="match status" value="1"/>
</dbReference>
<evidence type="ECO:0000313" key="11">
    <source>
        <dbReference type="Proteomes" id="UP000287033"/>
    </source>
</evidence>
<evidence type="ECO:0000256" key="4">
    <source>
        <dbReference type="ARBA" id="ARBA00022679"/>
    </source>
</evidence>
<dbReference type="OrthoDB" id="1733332at2759"/>
<evidence type="ECO:0000256" key="2">
    <source>
        <dbReference type="ARBA" id="ARBA00007274"/>
    </source>
</evidence>
<dbReference type="OMA" id="GPNCWIC"/>
<dbReference type="InterPro" id="IPR029044">
    <property type="entry name" value="Nucleotide-diphossugar_trans"/>
</dbReference>
<sequence length="425" mass="47458">MLSAFRWWSPGRSPRWSDAPAPPPIPASHWSGLLRRPAIGCCHVTVRRQCHVVHVGGEAGERELTMKALILVGGYGTRLRPLTLSVPKPLVDFCNKPILLHQVEALVKAGVSHVILAVSYMSEMLEKEMKEQEQRLGIRISLSHEKEPLGTAGPLALARELITSSLEPFFVLNSDVICEFPFEEMVRFHKHHGKEGTIVVTRVEEPSKYGVVIYEAEIGRIHRFVEKPQVFVSNKINAGMYIFSPTVLNRIQLRPTSIEKEIFPVMAQEGQLYAMELQGFWMDIGQPKDFLTGMCMYLHSLRHKAPDRLHQGPGIVGNVLVDPSAQIGENCSIGPNVTIGPEVVIEDGVRIKRCTILKGSRIRSHSWLESCIIGWSSDVGQWVRMENIAVLGEDVIVKDELYLNGANVLPHKSIADSVPEPKIIM</sequence>
<dbReference type="InterPro" id="IPR056729">
    <property type="entry name" value="GMPPB_C"/>
</dbReference>
<dbReference type="CDD" id="cd06425">
    <property type="entry name" value="M1P_guanylylT_B_like_N"/>
    <property type="match status" value="1"/>
</dbReference>
<evidence type="ECO:0000256" key="5">
    <source>
        <dbReference type="ARBA" id="ARBA00022695"/>
    </source>
</evidence>
<dbReference type="EC" id="2.7.7.13" evidence="3"/>
<evidence type="ECO:0000313" key="10">
    <source>
        <dbReference type="EMBL" id="GCC38654.1"/>
    </source>
</evidence>
<dbReference type="SUPFAM" id="SSF53448">
    <property type="entry name" value="Nucleotide-diphospho-sugar transferases"/>
    <property type="match status" value="1"/>
</dbReference>
<dbReference type="Gene3D" id="3.90.550.10">
    <property type="entry name" value="Spore Coat Polysaccharide Biosynthesis Protein SpsA, Chain A"/>
    <property type="match status" value="1"/>
</dbReference>